<dbReference type="SUPFAM" id="SSF53474">
    <property type="entry name" value="alpha/beta-Hydrolases"/>
    <property type="match status" value="1"/>
</dbReference>
<dbReference type="EMBL" id="LKEB01000030">
    <property type="protein sequence ID" value="ROW09956.1"/>
    <property type="molecule type" value="Genomic_DNA"/>
</dbReference>
<evidence type="ECO:0008006" key="4">
    <source>
        <dbReference type="Google" id="ProtNLM"/>
    </source>
</evidence>
<dbReference type="OrthoDB" id="2363873at2759"/>
<dbReference type="InParanoid" id="A0A423X2I6"/>
<protein>
    <recommendedName>
        <fullName evidence="4">1-alkyl-2-acetylglycerophosphocholine esterase</fullName>
    </recommendedName>
</protein>
<organism evidence="2 3">
    <name type="scientific">Cytospora leucostoma</name>
    <dbReference type="NCBI Taxonomy" id="1230097"/>
    <lineage>
        <taxon>Eukaryota</taxon>
        <taxon>Fungi</taxon>
        <taxon>Dikarya</taxon>
        <taxon>Ascomycota</taxon>
        <taxon>Pezizomycotina</taxon>
        <taxon>Sordariomycetes</taxon>
        <taxon>Sordariomycetidae</taxon>
        <taxon>Diaporthales</taxon>
        <taxon>Cytosporaceae</taxon>
        <taxon>Cytospora</taxon>
    </lineage>
</organism>
<evidence type="ECO:0000313" key="3">
    <source>
        <dbReference type="Proteomes" id="UP000285146"/>
    </source>
</evidence>
<dbReference type="Proteomes" id="UP000285146">
    <property type="component" value="Unassembled WGS sequence"/>
</dbReference>
<keyword evidence="3" id="KW-1185">Reference proteome</keyword>
<feature type="compositionally biased region" description="Basic and acidic residues" evidence="1">
    <location>
        <begin position="416"/>
        <end position="427"/>
    </location>
</feature>
<reference evidence="2 3" key="1">
    <citation type="submission" date="2015-09" db="EMBL/GenBank/DDBJ databases">
        <title>Host preference determinants of Valsa canker pathogens revealed by comparative genomics.</title>
        <authorList>
            <person name="Yin Z."/>
            <person name="Huang L."/>
        </authorList>
    </citation>
    <scope>NUCLEOTIDE SEQUENCE [LARGE SCALE GENOMIC DNA]</scope>
    <source>
        <strain evidence="2 3">SXYLt</strain>
    </source>
</reference>
<gene>
    <name evidence="2" type="ORF">VPNG_06348</name>
</gene>
<comment type="caution">
    <text evidence="2">The sequence shown here is derived from an EMBL/GenBank/DDBJ whole genome shotgun (WGS) entry which is preliminary data.</text>
</comment>
<sequence length="568" mass="62339">MSPVAKAAMAILPGIAGINNDNSSLTASSSRHGFAAVNFTDPTYNILPPLIGPGKVGVHILSAYDHTRFLHPQCGLGDIEIPEGLCSQPREIRVSMFYPACPAMDSAKPDANEQYFAPVFEPSLVANISRLTLGDATAMHNVMSHAVKDALICQGEYSVVIFTPPANGQRQAYTQFASQLASLGHIAVTVDHPYLSGFVELDDGTVHASTIGDSINNFEAGFVQYDDIAFLEKLLTNHFKQLPSQYRPANLTSNICVFGHGLGGQVAQNLVANGVAACGGHLEGLLTLPYPLNEVDALTKPPPIALPDPKQILLAPKKWAESLIKPTKELLAAIICRAKGTCNSTTDENAIRKRSISGDDCCHHEDWDYDDDRCDHYCDDVNFGDDDRDDFYDGHDDFYDGHDDFYDGRDDFYDDGRRYEEPQHNVDDVPPLPPLDKTRPDDSPWNWDGDWIDYSDNIGNYPGRPRSHAMTTRDTRTKTVQSLMARCMITMITFLTTRIMAVTHRMAGSTSITMSILNTHITAVITAVHHTAESMITNTTRTRTRAMTSVAARAVTVLSDITIMSGKT</sequence>
<dbReference type="Gene3D" id="3.40.50.1820">
    <property type="entry name" value="alpha/beta hydrolase"/>
    <property type="match status" value="1"/>
</dbReference>
<evidence type="ECO:0000313" key="2">
    <source>
        <dbReference type="EMBL" id="ROW09956.1"/>
    </source>
</evidence>
<dbReference type="STRING" id="1230097.A0A423X2I6"/>
<proteinExistence type="predicted"/>
<evidence type="ECO:0000256" key="1">
    <source>
        <dbReference type="SAM" id="MobiDB-lite"/>
    </source>
</evidence>
<dbReference type="InterPro" id="IPR029058">
    <property type="entry name" value="AB_hydrolase_fold"/>
</dbReference>
<dbReference type="AlphaFoldDB" id="A0A423X2I6"/>
<feature type="region of interest" description="Disordered" evidence="1">
    <location>
        <begin position="416"/>
        <end position="441"/>
    </location>
</feature>
<accession>A0A423X2I6</accession>
<name>A0A423X2I6_9PEZI</name>